<dbReference type="GO" id="GO:0047372">
    <property type="term" value="F:monoacylglycerol lipase activity"/>
    <property type="evidence" value="ECO:0007669"/>
    <property type="project" value="TreeGrafter"/>
</dbReference>
<dbReference type="Pfam" id="PF00561">
    <property type="entry name" value="Abhydrolase_1"/>
    <property type="match status" value="1"/>
</dbReference>
<dbReference type="Gene3D" id="3.40.50.1820">
    <property type="entry name" value="alpha/beta hydrolase"/>
    <property type="match status" value="1"/>
</dbReference>
<sequence>SCGGSKSILASPEVLEIVDKARSGRAPIEIAKESLKIFYSPEFIENHPKLIDYAVQNMAKSQMQPINYEWQRSAIKSFKTCDRLKNIKIPTLIMHGAKDALVPPQNAKILAELIPNAHVKMFAESAHAPYVEEPDAVIDAIVEFLL</sequence>
<evidence type="ECO:0000313" key="2">
    <source>
        <dbReference type="EMBL" id="GAG25916.1"/>
    </source>
</evidence>
<dbReference type="GO" id="GO:0046464">
    <property type="term" value="P:acylglycerol catabolic process"/>
    <property type="evidence" value="ECO:0007669"/>
    <property type="project" value="TreeGrafter"/>
</dbReference>
<dbReference type="EMBL" id="BARS01030803">
    <property type="protein sequence ID" value="GAG25916.1"/>
    <property type="molecule type" value="Genomic_DNA"/>
</dbReference>
<dbReference type="GO" id="GO:0016020">
    <property type="term" value="C:membrane"/>
    <property type="evidence" value="ECO:0007669"/>
    <property type="project" value="TreeGrafter"/>
</dbReference>
<accession>X0XLT6</accession>
<gene>
    <name evidence="2" type="ORF">S01H1_48000</name>
</gene>
<comment type="caution">
    <text evidence="2">The sequence shown here is derived from an EMBL/GenBank/DDBJ whole genome shotgun (WGS) entry which is preliminary data.</text>
</comment>
<organism evidence="2">
    <name type="scientific">marine sediment metagenome</name>
    <dbReference type="NCBI Taxonomy" id="412755"/>
    <lineage>
        <taxon>unclassified sequences</taxon>
        <taxon>metagenomes</taxon>
        <taxon>ecological metagenomes</taxon>
    </lineage>
</organism>
<name>X0XLT6_9ZZZZ</name>
<feature type="non-terminal residue" evidence="2">
    <location>
        <position position="1"/>
    </location>
</feature>
<dbReference type="PANTHER" id="PTHR43798">
    <property type="entry name" value="MONOACYLGLYCEROL LIPASE"/>
    <property type="match status" value="1"/>
</dbReference>
<proteinExistence type="predicted"/>
<dbReference type="InterPro" id="IPR050266">
    <property type="entry name" value="AB_hydrolase_sf"/>
</dbReference>
<dbReference type="SUPFAM" id="SSF53474">
    <property type="entry name" value="alpha/beta-Hydrolases"/>
    <property type="match status" value="1"/>
</dbReference>
<dbReference type="PANTHER" id="PTHR43798:SF33">
    <property type="entry name" value="HYDROLASE, PUTATIVE (AFU_ORTHOLOGUE AFUA_2G14860)-RELATED"/>
    <property type="match status" value="1"/>
</dbReference>
<protein>
    <recommendedName>
        <fullName evidence="1">AB hydrolase-1 domain-containing protein</fullName>
    </recommendedName>
</protein>
<dbReference type="AlphaFoldDB" id="X0XLT6"/>
<evidence type="ECO:0000259" key="1">
    <source>
        <dbReference type="Pfam" id="PF00561"/>
    </source>
</evidence>
<reference evidence="2" key="1">
    <citation type="journal article" date="2014" name="Front. Microbiol.">
        <title>High frequency of phylogenetically diverse reductive dehalogenase-homologous genes in deep subseafloor sedimentary metagenomes.</title>
        <authorList>
            <person name="Kawai M."/>
            <person name="Futagami T."/>
            <person name="Toyoda A."/>
            <person name="Takaki Y."/>
            <person name="Nishi S."/>
            <person name="Hori S."/>
            <person name="Arai W."/>
            <person name="Tsubouchi T."/>
            <person name="Morono Y."/>
            <person name="Uchiyama I."/>
            <person name="Ito T."/>
            <person name="Fujiyama A."/>
            <person name="Inagaki F."/>
            <person name="Takami H."/>
        </authorList>
    </citation>
    <scope>NUCLEOTIDE SEQUENCE</scope>
    <source>
        <strain evidence="2">Expedition CK06-06</strain>
    </source>
</reference>
<feature type="domain" description="AB hydrolase-1" evidence="1">
    <location>
        <begin position="70"/>
        <end position="134"/>
    </location>
</feature>
<dbReference type="InterPro" id="IPR000073">
    <property type="entry name" value="AB_hydrolase_1"/>
</dbReference>
<dbReference type="InterPro" id="IPR029058">
    <property type="entry name" value="AB_hydrolase_fold"/>
</dbReference>